<dbReference type="PANTHER" id="PTHR12566">
    <property type="entry name" value="CYTOPLASMIC POLYADENYLATION ELEMENT BINDING PROTEIN CPEB"/>
    <property type="match status" value="1"/>
</dbReference>
<feature type="domain" description="RRM" evidence="4">
    <location>
        <begin position="221"/>
        <end position="292"/>
    </location>
</feature>
<dbReference type="InterPro" id="IPR000504">
    <property type="entry name" value="RRM_dom"/>
</dbReference>
<sequence length="625" mass="70629">MESGCVRLTHDGRTHLVEMGPHSDDDMLASQDSSKQATDADAANLNVCMEPAPHSFIVGNNCGESYDVSSNDVSQVMPNMQSSADVEAIDDADFNREMYRLLMDNHPQPIYSRKVFLGGLPPHITTEELQRFFLAFGTVEIGWPVPESNNEHDGFMFATFTSADSVVKLVENCVRLNGRLTINMPLGGSISASIHIRVWCTKDAKYCSSECGDSILKNTRNCVFVGGIPRTMTARQLSCFMSLTFGDVTFAKIEVELETDYPKGAGCVMFRDREAFVAAIASRFVPLNFGDHLKQIELQPYLMRLVDCDICQRMKTRNFCPKLRCLKFMCEMCWKQAHVDMPEHQPQVRSPPLRSRAATQSNFDDRSVTPPSVRASYIKPWCQLTVVDSSGQPHHPAAPNPSPLSLVLCNIYNTVNIISLILYTYELHSYLSMEQMIANDPATFRPSWARRNNASSGARNLCQVVNSIQFPSVSLFEHDSDGHTDWNTDCGIFDSRGPPTNTFRSHQLPDNQQQFIPRRLRGRSAPFSERNTNSVDYRNRWRRTSPPRHCTASRCRHCNNGHPNHFNTFSGADYRHRLHSYQYNDSHENPNYFYPAHCTEDNLWSERISGLSNGSFASESPELLC</sequence>
<dbReference type="GO" id="GO:0005634">
    <property type="term" value="C:nucleus"/>
    <property type="evidence" value="ECO:0007669"/>
    <property type="project" value="TreeGrafter"/>
</dbReference>
<dbReference type="PANTHER" id="PTHR12566:SF6">
    <property type="entry name" value="FOG-1 PROTEIN"/>
    <property type="match status" value="1"/>
</dbReference>
<gene>
    <name evidence="5" type="primary">Acey_s0035.g3029</name>
    <name evidence="5" type="ORF">Y032_0035g3029</name>
</gene>
<dbReference type="InterPro" id="IPR035979">
    <property type="entry name" value="RBD_domain_sf"/>
</dbReference>
<reference evidence="6" key="1">
    <citation type="journal article" date="2015" name="Nat. Genet.">
        <title>The genome and transcriptome of the zoonotic hookworm Ancylostoma ceylanicum identify infection-specific gene families.</title>
        <authorList>
            <person name="Schwarz E.M."/>
            <person name="Hu Y."/>
            <person name="Antoshechkin I."/>
            <person name="Miller M.M."/>
            <person name="Sternberg P.W."/>
            <person name="Aroian R.V."/>
        </authorList>
    </citation>
    <scope>NUCLEOTIDE SEQUENCE</scope>
    <source>
        <strain evidence="6">HY135</strain>
    </source>
</reference>
<dbReference type="Pfam" id="PF16367">
    <property type="entry name" value="RRM_7"/>
    <property type="match status" value="1"/>
</dbReference>
<dbReference type="PROSITE" id="PS50102">
    <property type="entry name" value="RRM"/>
    <property type="match status" value="2"/>
</dbReference>
<dbReference type="GO" id="GO:0005737">
    <property type="term" value="C:cytoplasm"/>
    <property type="evidence" value="ECO:0007669"/>
    <property type="project" value="TreeGrafter"/>
</dbReference>
<organism evidence="5 6">
    <name type="scientific">Ancylostoma ceylanicum</name>
    <dbReference type="NCBI Taxonomy" id="53326"/>
    <lineage>
        <taxon>Eukaryota</taxon>
        <taxon>Metazoa</taxon>
        <taxon>Ecdysozoa</taxon>
        <taxon>Nematoda</taxon>
        <taxon>Chromadorea</taxon>
        <taxon>Rhabditida</taxon>
        <taxon>Rhabditina</taxon>
        <taxon>Rhabditomorpha</taxon>
        <taxon>Strongyloidea</taxon>
        <taxon>Ancylostomatidae</taxon>
        <taxon>Ancylostomatinae</taxon>
        <taxon>Ancylostoma</taxon>
    </lineage>
</organism>
<dbReference type="OrthoDB" id="10033548at2759"/>
<evidence type="ECO:0000256" key="3">
    <source>
        <dbReference type="SAM" id="MobiDB-lite"/>
    </source>
</evidence>
<dbReference type="AlphaFoldDB" id="A0A016UKY2"/>
<dbReference type="GO" id="GO:2000766">
    <property type="term" value="P:negative regulation of cytoplasmic translation"/>
    <property type="evidence" value="ECO:0007669"/>
    <property type="project" value="TreeGrafter"/>
</dbReference>
<keyword evidence="1 2" id="KW-0694">RNA-binding</keyword>
<comment type="caution">
    <text evidence="5">The sequence shown here is derived from an EMBL/GenBank/DDBJ whole genome shotgun (WGS) entry which is preliminary data.</text>
</comment>
<dbReference type="InterPro" id="IPR032296">
    <property type="entry name" value="CEBP_ZZ"/>
</dbReference>
<evidence type="ECO:0000313" key="6">
    <source>
        <dbReference type="Proteomes" id="UP000024635"/>
    </source>
</evidence>
<protein>
    <recommendedName>
        <fullName evidence="4">RRM domain-containing protein</fullName>
    </recommendedName>
</protein>
<dbReference type="GO" id="GO:0008135">
    <property type="term" value="F:translation factor activity, RNA binding"/>
    <property type="evidence" value="ECO:0007669"/>
    <property type="project" value="TreeGrafter"/>
</dbReference>
<name>A0A016UKY2_9BILA</name>
<dbReference type="InterPro" id="IPR034819">
    <property type="entry name" value="CPEB"/>
</dbReference>
<dbReference type="Gene3D" id="3.30.70.330">
    <property type="match status" value="2"/>
</dbReference>
<feature type="region of interest" description="Disordered" evidence="3">
    <location>
        <begin position="344"/>
        <end position="371"/>
    </location>
</feature>
<feature type="domain" description="RRM" evidence="4">
    <location>
        <begin position="113"/>
        <end position="189"/>
    </location>
</feature>
<dbReference type="InterPro" id="IPR012677">
    <property type="entry name" value="Nucleotide-bd_a/b_plait_sf"/>
</dbReference>
<dbReference type="EMBL" id="JARK01001371">
    <property type="protein sequence ID" value="EYC15890.1"/>
    <property type="molecule type" value="Genomic_DNA"/>
</dbReference>
<dbReference type="Pfam" id="PF00076">
    <property type="entry name" value="RRM_1"/>
    <property type="match status" value="1"/>
</dbReference>
<evidence type="ECO:0000256" key="1">
    <source>
        <dbReference type="ARBA" id="ARBA00022884"/>
    </source>
</evidence>
<dbReference type="SMART" id="SM00360">
    <property type="entry name" value="RRM"/>
    <property type="match status" value="2"/>
</dbReference>
<dbReference type="GO" id="GO:0043022">
    <property type="term" value="F:ribosome binding"/>
    <property type="evidence" value="ECO:0007669"/>
    <property type="project" value="TreeGrafter"/>
</dbReference>
<dbReference type="GO" id="GO:0043005">
    <property type="term" value="C:neuron projection"/>
    <property type="evidence" value="ECO:0007669"/>
    <property type="project" value="TreeGrafter"/>
</dbReference>
<evidence type="ECO:0000259" key="4">
    <source>
        <dbReference type="PROSITE" id="PS50102"/>
    </source>
</evidence>
<keyword evidence="6" id="KW-1185">Reference proteome</keyword>
<dbReference type="Pfam" id="PF16366">
    <property type="entry name" value="CEBP_ZZ"/>
    <property type="match status" value="1"/>
</dbReference>
<dbReference type="Proteomes" id="UP000024635">
    <property type="component" value="Unassembled WGS sequence"/>
</dbReference>
<dbReference type="GO" id="GO:0045202">
    <property type="term" value="C:synapse"/>
    <property type="evidence" value="ECO:0007669"/>
    <property type="project" value="TreeGrafter"/>
</dbReference>
<accession>A0A016UKY2</accession>
<dbReference type="InterPro" id="IPR038446">
    <property type="entry name" value="CEBP_ZZ_sf"/>
</dbReference>
<dbReference type="GO" id="GO:0000900">
    <property type="term" value="F:mRNA regulatory element binding translation repressor activity"/>
    <property type="evidence" value="ECO:0007669"/>
    <property type="project" value="TreeGrafter"/>
</dbReference>
<dbReference type="STRING" id="53326.A0A016UKY2"/>
<dbReference type="GO" id="GO:0003730">
    <property type="term" value="F:mRNA 3'-UTR binding"/>
    <property type="evidence" value="ECO:0007669"/>
    <property type="project" value="InterPro"/>
</dbReference>
<evidence type="ECO:0000313" key="5">
    <source>
        <dbReference type="EMBL" id="EYC15890.1"/>
    </source>
</evidence>
<dbReference type="SUPFAM" id="SSF54928">
    <property type="entry name" value="RNA-binding domain, RBD"/>
    <property type="match status" value="1"/>
</dbReference>
<dbReference type="Gene3D" id="4.10.640.40">
    <property type="entry name" value="Cytoplasmic polyadenylation element-binding protein, ZZ domain"/>
    <property type="match status" value="1"/>
</dbReference>
<proteinExistence type="predicted"/>
<evidence type="ECO:0000256" key="2">
    <source>
        <dbReference type="PROSITE-ProRule" id="PRU00176"/>
    </source>
</evidence>